<dbReference type="PANTHER" id="PTHR21708">
    <property type="entry name" value="PROBABLE 2-DEHYDROPANTOATE 2-REDUCTASE"/>
    <property type="match status" value="1"/>
</dbReference>
<dbReference type="InterPro" id="IPR003710">
    <property type="entry name" value="ApbA"/>
</dbReference>
<dbReference type="InterPro" id="IPR008927">
    <property type="entry name" value="6-PGluconate_DH-like_C_sf"/>
</dbReference>
<keyword evidence="2 4" id="KW-0521">NADP</keyword>
<comment type="similarity">
    <text evidence="1 4">Belongs to the ketopantoate reductase family.</text>
</comment>
<evidence type="ECO:0000313" key="8">
    <source>
        <dbReference type="Proteomes" id="UP000591071"/>
    </source>
</evidence>
<reference evidence="7 8" key="1">
    <citation type="submission" date="2020-04" db="EMBL/GenBank/DDBJ databases">
        <authorList>
            <person name="Hitch T.C.A."/>
            <person name="Wylensek D."/>
            <person name="Clavel T."/>
        </authorList>
    </citation>
    <scope>NUCLEOTIDE SEQUENCE [LARGE SCALE GENOMIC DNA]</scope>
    <source>
        <strain evidence="7 8">Oil-RF-744-FAT-WT-6-1</strain>
    </source>
</reference>
<dbReference type="AlphaFoldDB" id="A0A848BSV9"/>
<evidence type="ECO:0000256" key="1">
    <source>
        <dbReference type="ARBA" id="ARBA00007870"/>
    </source>
</evidence>
<dbReference type="InterPro" id="IPR013328">
    <property type="entry name" value="6PGD_dom2"/>
</dbReference>
<evidence type="ECO:0000313" key="7">
    <source>
        <dbReference type="EMBL" id="NME27908.1"/>
    </source>
</evidence>
<dbReference type="GO" id="GO:0015940">
    <property type="term" value="P:pantothenate biosynthetic process"/>
    <property type="evidence" value="ECO:0007669"/>
    <property type="project" value="UniProtKB-UniPathway"/>
</dbReference>
<evidence type="ECO:0000256" key="3">
    <source>
        <dbReference type="ARBA" id="ARBA00023002"/>
    </source>
</evidence>
<dbReference type="InterPro" id="IPR013752">
    <property type="entry name" value="KPA_reductase"/>
</dbReference>
<dbReference type="Pfam" id="PF08546">
    <property type="entry name" value="ApbA_C"/>
    <property type="match status" value="1"/>
</dbReference>
<dbReference type="Pfam" id="PF02558">
    <property type="entry name" value="ApbA"/>
    <property type="match status" value="1"/>
</dbReference>
<dbReference type="GO" id="GO:0008677">
    <property type="term" value="F:2-dehydropantoate 2-reductase activity"/>
    <property type="evidence" value="ECO:0007669"/>
    <property type="project" value="UniProtKB-EC"/>
</dbReference>
<evidence type="ECO:0000256" key="2">
    <source>
        <dbReference type="ARBA" id="ARBA00022857"/>
    </source>
</evidence>
<dbReference type="InterPro" id="IPR013332">
    <property type="entry name" value="KPR_N"/>
</dbReference>
<gene>
    <name evidence="7" type="ORF">HF872_04620</name>
</gene>
<dbReference type="EC" id="1.1.1.169" evidence="4"/>
<dbReference type="PANTHER" id="PTHR21708:SF26">
    <property type="entry name" value="2-DEHYDROPANTOATE 2-REDUCTASE"/>
    <property type="match status" value="1"/>
</dbReference>
<evidence type="ECO:0000259" key="5">
    <source>
        <dbReference type="Pfam" id="PF02558"/>
    </source>
</evidence>
<keyword evidence="3 4" id="KW-0560">Oxidoreductase</keyword>
<comment type="caution">
    <text evidence="7">The sequence shown here is derived from an EMBL/GenBank/DDBJ whole genome shotgun (WGS) entry which is preliminary data.</text>
</comment>
<dbReference type="SUPFAM" id="SSF51735">
    <property type="entry name" value="NAD(P)-binding Rossmann-fold domains"/>
    <property type="match status" value="1"/>
</dbReference>
<comment type="catalytic activity">
    <reaction evidence="4">
        <text>(R)-pantoate + NADP(+) = 2-dehydropantoate + NADPH + H(+)</text>
        <dbReference type="Rhea" id="RHEA:16233"/>
        <dbReference type="ChEBI" id="CHEBI:11561"/>
        <dbReference type="ChEBI" id="CHEBI:15378"/>
        <dbReference type="ChEBI" id="CHEBI:15980"/>
        <dbReference type="ChEBI" id="CHEBI:57783"/>
        <dbReference type="ChEBI" id="CHEBI:58349"/>
        <dbReference type="EC" id="1.1.1.169"/>
    </reaction>
</comment>
<dbReference type="SUPFAM" id="SSF48179">
    <property type="entry name" value="6-phosphogluconate dehydrogenase C-terminal domain-like"/>
    <property type="match status" value="1"/>
</dbReference>
<dbReference type="Gene3D" id="3.40.50.720">
    <property type="entry name" value="NAD(P)-binding Rossmann-like Domain"/>
    <property type="match status" value="1"/>
</dbReference>
<keyword evidence="4" id="KW-0566">Pantothenate biosynthesis</keyword>
<feature type="domain" description="Ketopantoate reductase N-terminal" evidence="5">
    <location>
        <begin position="3"/>
        <end position="151"/>
    </location>
</feature>
<dbReference type="UniPathway" id="UPA00028">
    <property type="reaction ID" value="UER00004"/>
</dbReference>
<proteinExistence type="inferred from homology"/>
<comment type="pathway">
    <text evidence="4">Cofactor biosynthesis; (R)-pantothenate biosynthesis; (R)-pantoate from 3-methyl-2-oxobutanoate: step 2/2.</text>
</comment>
<dbReference type="Proteomes" id="UP000591071">
    <property type="component" value="Unassembled WGS sequence"/>
</dbReference>
<dbReference type="RefSeq" id="WP_170087366.1">
    <property type="nucleotide sequence ID" value="NZ_JABAFG010000005.1"/>
</dbReference>
<organism evidence="7 8">
    <name type="scientific">Megasphaera hexanoica</name>
    <dbReference type="NCBI Taxonomy" id="1675036"/>
    <lineage>
        <taxon>Bacteria</taxon>
        <taxon>Bacillati</taxon>
        <taxon>Bacillota</taxon>
        <taxon>Negativicutes</taxon>
        <taxon>Veillonellales</taxon>
        <taxon>Veillonellaceae</taxon>
        <taxon>Megasphaera</taxon>
    </lineage>
</organism>
<evidence type="ECO:0000256" key="4">
    <source>
        <dbReference type="RuleBase" id="RU362068"/>
    </source>
</evidence>
<dbReference type="InterPro" id="IPR036291">
    <property type="entry name" value="NAD(P)-bd_dom_sf"/>
</dbReference>
<dbReference type="NCBIfam" id="TIGR00745">
    <property type="entry name" value="apbA_panE"/>
    <property type="match status" value="1"/>
</dbReference>
<accession>A0A848BSV9</accession>
<comment type="function">
    <text evidence="4">Catalyzes the NADPH-dependent reduction of ketopantoate into pantoic acid.</text>
</comment>
<sequence>MKIMVTGIGGIGGYMASFLCAYYDDVTLIARRKRKESLIEKGLILHSDFFGEHVAHPKVTDDPSSCGIQDVIFVCVKNYSLPAALQAVIPCVDDHTMIVCMQNGVDHSEVARSILPKGKIMDSTIYINTEAQADFSIRQSGAFARMYISSAEGEYSTTLHDLLDYPGLKIRYADDIRVEVWNKFITNCAINVITAYYEDTFAGVFARPQGKEEFHTLLHEAYTIGKAQGVDLADDLVDTIYHRVIGQKNQNVTSSLAHDVMARRPNELETFSGYLVKTAEKLGIDIPLSKQFYEALKERTSSE</sequence>
<name>A0A848BSV9_9FIRM</name>
<dbReference type="Gene3D" id="1.10.1040.10">
    <property type="entry name" value="N-(1-d-carboxylethyl)-l-norvaline Dehydrogenase, domain 2"/>
    <property type="match status" value="1"/>
</dbReference>
<dbReference type="EMBL" id="JABAFG010000005">
    <property type="protein sequence ID" value="NME27908.1"/>
    <property type="molecule type" value="Genomic_DNA"/>
</dbReference>
<dbReference type="InterPro" id="IPR051402">
    <property type="entry name" value="KPR-Related"/>
</dbReference>
<dbReference type="GO" id="GO:0005737">
    <property type="term" value="C:cytoplasm"/>
    <property type="evidence" value="ECO:0007669"/>
    <property type="project" value="TreeGrafter"/>
</dbReference>
<protein>
    <recommendedName>
        <fullName evidence="4">2-dehydropantoate 2-reductase</fullName>
        <ecNumber evidence="4">1.1.1.169</ecNumber>
    </recommendedName>
    <alternativeName>
        <fullName evidence="4">Ketopantoate reductase</fullName>
    </alternativeName>
</protein>
<feature type="domain" description="Ketopantoate reductase C-terminal" evidence="6">
    <location>
        <begin position="175"/>
        <end position="298"/>
    </location>
</feature>
<evidence type="ECO:0000259" key="6">
    <source>
        <dbReference type="Pfam" id="PF08546"/>
    </source>
</evidence>